<dbReference type="InterPro" id="IPR051257">
    <property type="entry name" value="Diverse_CBS-Domain"/>
</dbReference>
<evidence type="ECO:0000313" key="5">
    <source>
        <dbReference type="Proteomes" id="UP000319576"/>
    </source>
</evidence>
<dbReference type="Proteomes" id="UP000319576">
    <property type="component" value="Chromosome"/>
</dbReference>
<feature type="domain" description="CBS" evidence="3">
    <location>
        <begin position="16"/>
        <end position="78"/>
    </location>
</feature>
<dbReference type="EMBL" id="CP036273">
    <property type="protein sequence ID" value="QDU20353.1"/>
    <property type="molecule type" value="Genomic_DNA"/>
</dbReference>
<dbReference type="Pfam" id="PF00571">
    <property type="entry name" value="CBS"/>
    <property type="match status" value="2"/>
</dbReference>
<evidence type="ECO:0000256" key="1">
    <source>
        <dbReference type="ARBA" id="ARBA00023122"/>
    </source>
</evidence>
<dbReference type="AlphaFoldDB" id="A0A517XS91"/>
<feature type="domain" description="CBS" evidence="3">
    <location>
        <begin position="84"/>
        <end position="135"/>
    </location>
</feature>
<protein>
    <submittedName>
        <fullName evidence="4">Magnesium transporter MgtE</fullName>
    </submittedName>
</protein>
<reference evidence="4 5" key="1">
    <citation type="submission" date="2019-02" db="EMBL/GenBank/DDBJ databases">
        <title>Deep-cultivation of Planctomycetes and their phenomic and genomic characterization uncovers novel biology.</title>
        <authorList>
            <person name="Wiegand S."/>
            <person name="Jogler M."/>
            <person name="Boedeker C."/>
            <person name="Pinto D."/>
            <person name="Vollmers J."/>
            <person name="Rivas-Marin E."/>
            <person name="Kohn T."/>
            <person name="Peeters S.H."/>
            <person name="Heuer A."/>
            <person name="Rast P."/>
            <person name="Oberbeckmann S."/>
            <person name="Bunk B."/>
            <person name="Jeske O."/>
            <person name="Meyerdierks A."/>
            <person name="Storesund J.E."/>
            <person name="Kallscheuer N."/>
            <person name="Luecker S."/>
            <person name="Lage O.M."/>
            <person name="Pohl T."/>
            <person name="Merkel B.J."/>
            <person name="Hornburger P."/>
            <person name="Mueller R.-W."/>
            <person name="Bruemmer F."/>
            <person name="Labrenz M."/>
            <person name="Spormann A.M."/>
            <person name="Op den Camp H."/>
            <person name="Overmann J."/>
            <person name="Amann R."/>
            <person name="Jetten M.S.M."/>
            <person name="Mascher T."/>
            <person name="Medema M.H."/>
            <person name="Devos D.P."/>
            <person name="Kaster A.-K."/>
            <person name="Ovreas L."/>
            <person name="Rohde M."/>
            <person name="Galperin M.Y."/>
            <person name="Jogler C."/>
        </authorList>
    </citation>
    <scope>NUCLEOTIDE SEQUENCE [LARGE SCALE GENOMIC DNA]</scope>
    <source>
        <strain evidence="4 5">ETA_A1</strain>
    </source>
</reference>
<dbReference type="CDD" id="cd02205">
    <property type="entry name" value="CBS_pair_SF"/>
    <property type="match status" value="1"/>
</dbReference>
<dbReference type="InterPro" id="IPR000644">
    <property type="entry name" value="CBS_dom"/>
</dbReference>
<dbReference type="KEGG" id="uli:ETAA1_23050"/>
<sequence length="135" mass="13509">MAAPLTLLADTAADLMTAGPVSIHGSATVNEAAAFFASRGFGAAAVLDAAGRPVGVVTKSDLLIHACGLAEGVEHVRTPVDSVMTPTVFSVRPDTPAASVVAQLVALSVKHLFVVDAAGVLVGVITPADVIRKLG</sequence>
<dbReference type="SMART" id="SM00116">
    <property type="entry name" value="CBS"/>
    <property type="match status" value="2"/>
</dbReference>
<organism evidence="4 5">
    <name type="scientific">Urbifossiella limnaea</name>
    <dbReference type="NCBI Taxonomy" id="2528023"/>
    <lineage>
        <taxon>Bacteria</taxon>
        <taxon>Pseudomonadati</taxon>
        <taxon>Planctomycetota</taxon>
        <taxon>Planctomycetia</taxon>
        <taxon>Gemmatales</taxon>
        <taxon>Gemmataceae</taxon>
        <taxon>Urbifossiella</taxon>
    </lineage>
</organism>
<keyword evidence="5" id="KW-1185">Reference proteome</keyword>
<proteinExistence type="predicted"/>
<dbReference type="SUPFAM" id="SSF54631">
    <property type="entry name" value="CBS-domain pair"/>
    <property type="match status" value="1"/>
</dbReference>
<dbReference type="PANTHER" id="PTHR43080:SF2">
    <property type="entry name" value="CBS DOMAIN-CONTAINING PROTEIN"/>
    <property type="match status" value="1"/>
</dbReference>
<name>A0A517XS91_9BACT</name>
<dbReference type="Gene3D" id="3.10.580.10">
    <property type="entry name" value="CBS-domain"/>
    <property type="match status" value="1"/>
</dbReference>
<evidence type="ECO:0000259" key="3">
    <source>
        <dbReference type="PROSITE" id="PS51371"/>
    </source>
</evidence>
<dbReference type="InterPro" id="IPR046342">
    <property type="entry name" value="CBS_dom_sf"/>
</dbReference>
<gene>
    <name evidence="4" type="ORF">ETAA1_23050</name>
</gene>
<dbReference type="PANTHER" id="PTHR43080">
    <property type="entry name" value="CBS DOMAIN-CONTAINING PROTEIN CBSX3, MITOCHONDRIAL"/>
    <property type="match status" value="1"/>
</dbReference>
<accession>A0A517XS91</accession>
<evidence type="ECO:0000313" key="4">
    <source>
        <dbReference type="EMBL" id="QDU20353.1"/>
    </source>
</evidence>
<evidence type="ECO:0000256" key="2">
    <source>
        <dbReference type="PROSITE-ProRule" id="PRU00703"/>
    </source>
</evidence>
<dbReference type="RefSeq" id="WP_145237757.1">
    <property type="nucleotide sequence ID" value="NZ_CP036273.1"/>
</dbReference>
<dbReference type="OrthoDB" id="286950at2"/>
<keyword evidence="1 2" id="KW-0129">CBS domain</keyword>
<dbReference type="PROSITE" id="PS51371">
    <property type="entry name" value="CBS"/>
    <property type="match status" value="2"/>
</dbReference>